<name>A0AAE0X8P1_9PEZI</name>
<dbReference type="Pfam" id="PF09796">
    <property type="entry name" value="QCR10"/>
    <property type="match status" value="1"/>
</dbReference>
<dbReference type="InterPro" id="IPR019182">
    <property type="entry name" value="Cytochrome_b-c1_su10_fun"/>
</dbReference>
<reference evidence="2" key="1">
    <citation type="journal article" date="2023" name="Mol. Phylogenet. Evol.">
        <title>Genome-scale phylogeny and comparative genomics of the fungal order Sordariales.</title>
        <authorList>
            <person name="Hensen N."/>
            <person name="Bonometti L."/>
            <person name="Westerberg I."/>
            <person name="Brannstrom I.O."/>
            <person name="Guillou S."/>
            <person name="Cros-Aarteil S."/>
            <person name="Calhoun S."/>
            <person name="Haridas S."/>
            <person name="Kuo A."/>
            <person name="Mondo S."/>
            <person name="Pangilinan J."/>
            <person name="Riley R."/>
            <person name="LaButti K."/>
            <person name="Andreopoulos B."/>
            <person name="Lipzen A."/>
            <person name="Chen C."/>
            <person name="Yan M."/>
            <person name="Daum C."/>
            <person name="Ng V."/>
            <person name="Clum A."/>
            <person name="Steindorff A."/>
            <person name="Ohm R.A."/>
            <person name="Martin F."/>
            <person name="Silar P."/>
            <person name="Natvig D.O."/>
            <person name="Lalanne C."/>
            <person name="Gautier V."/>
            <person name="Ament-Velasquez S.L."/>
            <person name="Kruys A."/>
            <person name="Hutchinson M.I."/>
            <person name="Powell A.J."/>
            <person name="Barry K."/>
            <person name="Miller A.N."/>
            <person name="Grigoriev I.V."/>
            <person name="Debuchy R."/>
            <person name="Gladieux P."/>
            <person name="Hiltunen Thoren M."/>
            <person name="Johannesson H."/>
        </authorList>
    </citation>
    <scope>NUCLEOTIDE SEQUENCE</scope>
    <source>
        <strain evidence="2">CBS 314.62</strain>
    </source>
</reference>
<dbReference type="EMBL" id="JAULSO010000002">
    <property type="protein sequence ID" value="KAK3687862.1"/>
    <property type="molecule type" value="Genomic_DNA"/>
</dbReference>
<dbReference type="Proteomes" id="UP001270362">
    <property type="component" value="Unassembled WGS sequence"/>
</dbReference>
<proteinExistence type="predicted"/>
<comment type="caution">
    <text evidence="2">The sequence shown here is derived from an EMBL/GenBank/DDBJ whole genome shotgun (WGS) entry which is preliminary data.</text>
</comment>
<accession>A0AAE0X8P1</accession>
<gene>
    <name evidence="2" type="ORF">B0T22DRAFT_458151</name>
</gene>
<feature type="transmembrane region" description="Helical" evidence="1">
    <location>
        <begin position="41"/>
        <end position="63"/>
    </location>
</feature>
<sequence length="94" mass="10419">MPFPTLPRQANAYSTYKSPYGPKYQYQPHFGNITARTLFKLVPTAAGFGSVALFAVIFFASGIPKIQNDVLRTVLPFLGPHFDKKILPASDNPF</sequence>
<dbReference type="PANTHER" id="PTHR28254:SF1">
    <property type="entry name" value="CYTOCHROME B-C1 COMPLEX SUBUNIT 10, MITOCHONDRIAL"/>
    <property type="match status" value="1"/>
</dbReference>
<keyword evidence="1" id="KW-0812">Transmembrane</keyword>
<organism evidence="2 3">
    <name type="scientific">Podospora appendiculata</name>
    <dbReference type="NCBI Taxonomy" id="314037"/>
    <lineage>
        <taxon>Eukaryota</taxon>
        <taxon>Fungi</taxon>
        <taxon>Dikarya</taxon>
        <taxon>Ascomycota</taxon>
        <taxon>Pezizomycotina</taxon>
        <taxon>Sordariomycetes</taxon>
        <taxon>Sordariomycetidae</taxon>
        <taxon>Sordariales</taxon>
        <taxon>Podosporaceae</taxon>
        <taxon>Podospora</taxon>
    </lineage>
</organism>
<dbReference type="GO" id="GO:0006122">
    <property type="term" value="P:mitochondrial electron transport, ubiquinol to cytochrome c"/>
    <property type="evidence" value="ECO:0007669"/>
    <property type="project" value="InterPro"/>
</dbReference>
<dbReference type="GO" id="GO:0005739">
    <property type="term" value="C:mitochondrion"/>
    <property type="evidence" value="ECO:0007669"/>
    <property type="project" value="GOC"/>
</dbReference>
<keyword evidence="1" id="KW-1133">Transmembrane helix</keyword>
<keyword evidence="3" id="KW-1185">Reference proteome</keyword>
<protein>
    <submittedName>
        <fullName evidence="2">Ubiquinol-cytochrome-c reductase complex subunit-domain-containing protein</fullName>
    </submittedName>
</protein>
<evidence type="ECO:0000256" key="1">
    <source>
        <dbReference type="SAM" id="Phobius"/>
    </source>
</evidence>
<dbReference type="AlphaFoldDB" id="A0AAE0X8P1"/>
<keyword evidence="1" id="KW-0472">Membrane</keyword>
<reference evidence="2" key="2">
    <citation type="submission" date="2023-06" db="EMBL/GenBank/DDBJ databases">
        <authorList>
            <consortium name="Lawrence Berkeley National Laboratory"/>
            <person name="Haridas S."/>
            <person name="Hensen N."/>
            <person name="Bonometti L."/>
            <person name="Westerberg I."/>
            <person name="Brannstrom I.O."/>
            <person name="Guillou S."/>
            <person name="Cros-Aarteil S."/>
            <person name="Calhoun S."/>
            <person name="Kuo A."/>
            <person name="Mondo S."/>
            <person name="Pangilinan J."/>
            <person name="Riley R."/>
            <person name="Labutti K."/>
            <person name="Andreopoulos B."/>
            <person name="Lipzen A."/>
            <person name="Chen C."/>
            <person name="Yanf M."/>
            <person name="Daum C."/>
            <person name="Ng V."/>
            <person name="Clum A."/>
            <person name="Steindorff A."/>
            <person name="Ohm R."/>
            <person name="Martin F."/>
            <person name="Silar P."/>
            <person name="Natvig D."/>
            <person name="Lalanne C."/>
            <person name="Gautier V."/>
            <person name="Ament-Velasquez S.L."/>
            <person name="Kruys A."/>
            <person name="Hutchinson M.I."/>
            <person name="Powell A.J."/>
            <person name="Barry K."/>
            <person name="Miller A.N."/>
            <person name="Grigoriev I.V."/>
            <person name="Debuchy R."/>
            <person name="Gladieux P."/>
            <person name="Thoren M.H."/>
            <person name="Johannesson H."/>
        </authorList>
    </citation>
    <scope>NUCLEOTIDE SEQUENCE</scope>
    <source>
        <strain evidence="2">CBS 314.62</strain>
    </source>
</reference>
<evidence type="ECO:0000313" key="3">
    <source>
        <dbReference type="Proteomes" id="UP001270362"/>
    </source>
</evidence>
<dbReference type="PANTHER" id="PTHR28254">
    <property type="entry name" value="CYTOCHROME B-C1 COMPLEX SUBUNIT 10"/>
    <property type="match status" value="1"/>
</dbReference>
<evidence type="ECO:0000313" key="2">
    <source>
        <dbReference type="EMBL" id="KAK3687862.1"/>
    </source>
</evidence>